<dbReference type="Gene3D" id="3.30.70.1430">
    <property type="entry name" value="Multidrug efflux transporter AcrB pore domain"/>
    <property type="match status" value="1"/>
</dbReference>
<reference evidence="2" key="1">
    <citation type="submission" date="2015-07" db="EMBL/GenBank/DDBJ databases">
        <title>Draft genome sequence of a Pseudoalteromonas rubra strain, OCN096, isolated from Kaneohe Bay, Oahu, Hawaii.</title>
        <authorList>
            <person name="Beurmann S."/>
            <person name="Ushijima B."/>
            <person name="Belcaid M."/>
            <person name="Callahan S.M."/>
            <person name="Aeby G.S."/>
        </authorList>
    </citation>
    <scope>NUCLEOTIDE SEQUENCE [LARGE SCALE GENOMIC DNA]</scope>
    <source>
        <strain evidence="2">OCN096</strain>
    </source>
</reference>
<dbReference type="Proteomes" id="UP000036850">
    <property type="component" value="Unassembled WGS sequence"/>
</dbReference>
<evidence type="ECO:0000313" key="1">
    <source>
        <dbReference type="EMBL" id="KNC66047.1"/>
    </source>
</evidence>
<dbReference type="Pfam" id="PF00873">
    <property type="entry name" value="ACR_tran"/>
    <property type="match status" value="1"/>
</dbReference>
<dbReference type="PATRIC" id="fig|43658.6.peg.3247"/>
<gene>
    <name evidence="1" type="ORF">AC626_19370</name>
</gene>
<organism evidence="1 2">
    <name type="scientific">Pseudoalteromonas rubra</name>
    <dbReference type="NCBI Taxonomy" id="43658"/>
    <lineage>
        <taxon>Bacteria</taxon>
        <taxon>Pseudomonadati</taxon>
        <taxon>Pseudomonadota</taxon>
        <taxon>Gammaproteobacteria</taxon>
        <taxon>Alteromonadales</taxon>
        <taxon>Pseudoalteromonadaceae</taxon>
        <taxon>Pseudoalteromonas</taxon>
    </lineage>
</organism>
<dbReference type="PANTHER" id="PTHR32063:SF33">
    <property type="entry name" value="RND SUPERFAMILY EFFLUX PUMP PERMEASE COMPONENT"/>
    <property type="match status" value="1"/>
</dbReference>
<name>A0A0L0ENI6_9GAMM</name>
<dbReference type="OrthoDB" id="5287122at2"/>
<dbReference type="InterPro" id="IPR001036">
    <property type="entry name" value="Acrflvin-R"/>
</dbReference>
<dbReference type="Gene3D" id="1.20.1640.10">
    <property type="entry name" value="Multidrug efflux transporter AcrB transmembrane domain"/>
    <property type="match status" value="1"/>
</dbReference>
<dbReference type="PANTHER" id="PTHR32063">
    <property type="match status" value="1"/>
</dbReference>
<accession>A0A0L0ENI6</accession>
<dbReference type="SUPFAM" id="SSF82693">
    <property type="entry name" value="Multidrug efflux transporter AcrB pore domain, PN1, PN2, PC1 and PC2 subdomains"/>
    <property type="match status" value="1"/>
</dbReference>
<protein>
    <recommendedName>
        <fullName evidence="3">Acriflavine resistance protein B</fullName>
    </recommendedName>
</protein>
<dbReference type="AlphaFoldDB" id="A0A0L0ENI6"/>
<sequence length="187" mass="20090">MTERSSLIAWFAKNPVAANLLMLAVILLGLSSAGSLRKEGFPQQEPDTIQISVAYPSGSAAQAEQGIAVAIENVLESVKGIKRITTTASASSVQVLVEKTAQHDLDTLQRDVKNQVDAIYNLPQDAEQPVITTAQREQEVIRVQLFGALSAQTLQTIGSQLADDLLAQPNIATLSQPDHRDPLVPLK</sequence>
<proteinExistence type="predicted"/>
<comment type="caution">
    <text evidence="1">The sequence shown here is derived from an EMBL/GenBank/DDBJ whole genome shotgun (WGS) entry which is preliminary data.</text>
</comment>
<dbReference type="Gene3D" id="3.30.70.1320">
    <property type="entry name" value="Multidrug efflux transporter AcrB pore domain like"/>
    <property type="match status" value="1"/>
</dbReference>
<evidence type="ECO:0000313" key="2">
    <source>
        <dbReference type="Proteomes" id="UP000036850"/>
    </source>
</evidence>
<dbReference type="GO" id="GO:0042910">
    <property type="term" value="F:xenobiotic transmembrane transporter activity"/>
    <property type="evidence" value="ECO:0007669"/>
    <property type="project" value="TreeGrafter"/>
</dbReference>
<dbReference type="GO" id="GO:0005886">
    <property type="term" value="C:plasma membrane"/>
    <property type="evidence" value="ECO:0007669"/>
    <property type="project" value="TreeGrafter"/>
</dbReference>
<dbReference type="EMBL" id="LFZX01000194">
    <property type="protein sequence ID" value="KNC66047.1"/>
    <property type="molecule type" value="Genomic_DNA"/>
</dbReference>
<evidence type="ECO:0008006" key="3">
    <source>
        <dbReference type="Google" id="ProtNLM"/>
    </source>
</evidence>